<reference evidence="3" key="1">
    <citation type="submission" date="2020-05" db="EMBL/GenBank/DDBJ databases">
        <title>Mycena genomes resolve the evolution of fungal bioluminescence.</title>
        <authorList>
            <person name="Tsai I.J."/>
        </authorList>
    </citation>
    <scope>NUCLEOTIDE SEQUENCE</scope>
    <source>
        <strain evidence="3">CCC161011</strain>
    </source>
</reference>
<keyword evidence="3" id="KW-0687">Ribonucleoprotein</keyword>
<dbReference type="GO" id="GO:0005840">
    <property type="term" value="C:ribosome"/>
    <property type="evidence" value="ECO:0007669"/>
    <property type="project" value="UniProtKB-KW"/>
</dbReference>
<dbReference type="AlphaFoldDB" id="A0A8H6YML3"/>
<keyword evidence="1" id="KW-0175">Coiled coil</keyword>
<keyword evidence="4" id="KW-1185">Reference proteome</keyword>
<accession>A0A8H6YML3</accession>
<evidence type="ECO:0000313" key="4">
    <source>
        <dbReference type="Proteomes" id="UP000620124"/>
    </source>
</evidence>
<evidence type="ECO:0000256" key="2">
    <source>
        <dbReference type="SAM" id="MobiDB-lite"/>
    </source>
</evidence>
<evidence type="ECO:0000313" key="3">
    <source>
        <dbReference type="EMBL" id="KAF7361787.1"/>
    </source>
</evidence>
<feature type="region of interest" description="Disordered" evidence="2">
    <location>
        <begin position="133"/>
        <end position="161"/>
    </location>
</feature>
<organism evidence="3 4">
    <name type="scientific">Mycena venus</name>
    <dbReference type="NCBI Taxonomy" id="2733690"/>
    <lineage>
        <taxon>Eukaryota</taxon>
        <taxon>Fungi</taxon>
        <taxon>Dikarya</taxon>
        <taxon>Basidiomycota</taxon>
        <taxon>Agaricomycotina</taxon>
        <taxon>Agaricomycetes</taxon>
        <taxon>Agaricomycetidae</taxon>
        <taxon>Agaricales</taxon>
        <taxon>Marasmiineae</taxon>
        <taxon>Mycenaceae</taxon>
        <taxon>Mycena</taxon>
    </lineage>
</organism>
<protein>
    <submittedName>
        <fullName evidence="3">40S ribosomal protein</fullName>
    </submittedName>
</protein>
<comment type="caution">
    <text evidence="3">The sequence shown here is derived from an EMBL/GenBank/DDBJ whole genome shotgun (WGS) entry which is preliminary data.</text>
</comment>
<gene>
    <name evidence="3" type="ORF">MVEN_00522900</name>
</gene>
<name>A0A8H6YML3_9AGAR</name>
<evidence type="ECO:0000256" key="1">
    <source>
        <dbReference type="SAM" id="Coils"/>
    </source>
</evidence>
<feature type="compositionally biased region" description="Polar residues" evidence="2">
    <location>
        <begin position="88"/>
        <end position="100"/>
    </location>
</feature>
<feature type="region of interest" description="Disordered" evidence="2">
    <location>
        <begin position="84"/>
        <end position="121"/>
    </location>
</feature>
<sequence>MDALKRVVKVEQSTHPGQSEAAFRSSSLCRALHPSGFIEFADVASAERALSLELSIPGVRVFDVASQPRLVNQYRVVNPSAFEEGDDLQSNSATGRSSGSLVGRDRVDDVLPSSNPSSVPETGLLLQSLKSSDAPVSCGSGPQADTVENRPTSSNDPLLPFTPSVALSHSLPAHLSSPPPSSSSAANPFHSIENRILMRLCGENITLDLRSLPGNPATVIELLKVTLSERANWLVVAAYYRRNGNPEGAVAVVTAMLEALKQFNIPENDLKPAFLLLSGCETDLGKLARSKGDTDKGSEHYSNAQKWLHQVYGADIPPVPSDQPSAVDPKCKGTTPPRAPASLRSRIDTSGTAPSAPRSHPPSPNQRMLEREIQSLRDRHTHNTNVLADVRASKRKLEDTVEVERVVRRRLQRELDEVMKERDIARRMETLALDQMKREVDARRRAEDRAEEERELRKRAERSAEFALLQRTAQYPGVPMAAPMHQQDGFYQPAAFDSHSHRISF</sequence>
<dbReference type="Proteomes" id="UP000620124">
    <property type="component" value="Unassembled WGS sequence"/>
</dbReference>
<dbReference type="OrthoDB" id="2670565at2759"/>
<keyword evidence="3" id="KW-0689">Ribosomal protein</keyword>
<feature type="coiled-coil region" evidence="1">
    <location>
        <begin position="394"/>
        <end position="470"/>
    </location>
</feature>
<feature type="region of interest" description="Disordered" evidence="2">
    <location>
        <begin position="314"/>
        <end position="367"/>
    </location>
</feature>
<proteinExistence type="predicted"/>
<dbReference type="EMBL" id="JACAZI010000004">
    <property type="protein sequence ID" value="KAF7361787.1"/>
    <property type="molecule type" value="Genomic_DNA"/>
</dbReference>